<proteinExistence type="predicted"/>
<gene>
    <name evidence="1" type="ORF">RKE40_10185</name>
</gene>
<dbReference type="CDD" id="cd03441">
    <property type="entry name" value="R_hydratase_like"/>
    <property type="match status" value="1"/>
</dbReference>
<sequence length="290" mass="31298">MLTEATAKPGSDGARWLAPGATFAERGISHDAAYQEPRLRAAGVAPARYQGASEAGLFGLDCFDCMTHAGLDIDGYVFLSQSYRQVAPVALGEALRISGHVRHRQTMRRGVLVDEIYRFIDANGRVVLESELTGLLADAIGASAPFGRADAPALPRRQELSRQGWELLAEKQVTPEDVRVFSQDIGNEIHFDADFAARYGFQAPLAQGIMSAVWLLSALSDATGTPPETFHAEMRYLRPVFWDAAATLWVRRDDSGAVIAAESRNGEGKVTADLVLSSPLARLARAGGQT</sequence>
<protein>
    <recommendedName>
        <fullName evidence="3">MaoC-like domain-containing protein</fullName>
    </recommendedName>
</protein>
<dbReference type="InterPro" id="IPR029069">
    <property type="entry name" value="HotDog_dom_sf"/>
</dbReference>
<dbReference type="SUPFAM" id="SSF54637">
    <property type="entry name" value="Thioesterase/thiol ester dehydrase-isomerase"/>
    <property type="match status" value="2"/>
</dbReference>
<keyword evidence="2" id="KW-1185">Reference proteome</keyword>
<evidence type="ECO:0008006" key="3">
    <source>
        <dbReference type="Google" id="ProtNLM"/>
    </source>
</evidence>
<dbReference type="EMBL" id="JAWDID010000012">
    <property type="protein sequence ID" value="MDU0340252.1"/>
    <property type="molecule type" value="Genomic_DNA"/>
</dbReference>
<dbReference type="Proteomes" id="UP001254257">
    <property type="component" value="Unassembled WGS sequence"/>
</dbReference>
<dbReference type="RefSeq" id="WP_316018125.1">
    <property type="nucleotide sequence ID" value="NZ_JAWDID010000012.1"/>
</dbReference>
<evidence type="ECO:0000313" key="2">
    <source>
        <dbReference type="Proteomes" id="UP001254257"/>
    </source>
</evidence>
<dbReference type="Gene3D" id="3.10.129.10">
    <property type="entry name" value="Hotdog Thioesterase"/>
    <property type="match status" value="1"/>
</dbReference>
<name>A0ABU3S645_9HYPH</name>
<evidence type="ECO:0000313" key="1">
    <source>
        <dbReference type="EMBL" id="MDU0340252.1"/>
    </source>
</evidence>
<comment type="caution">
    <text evidence="1">The sequence shown here is derived from an EMBL/GenBank/DDBJ whole genome shotgun (WGS) entry which is preliminary data.</text>
</comment>
<organism evidence="1 2">
    <name type="scientific">Bosea rubneri</name>
    <dbReference type="NCBI Taxonomy" id="3075434"/>
    <lineage>
        <taxon>Bacteria</taxon>
        <taxon>Pseudomonadati</taxon>
        <taxon>Pseudomonadota</taxon>
        <taxon>Alphaproteobacteria</taxon>
        <taxon>Hyphomicrobiales</taxon>
        <taxon>Boseaceae</taxon>
        <taxon>Bosea</taxon>
    </lineage>
</organism>
<reference evidence="1 2" key="1">
    <citation type="submission" date="2023-09" db="EMBL/GenBank/DDBJ databases">
        <title>Whole genome shotgun sequencing (WGS) of Bosea sp. ZW T0_25, isolated from stored onions (Allium cepa).</title>
        <authorList>
            <person name="Stoll D.A."/>
            <person name="Huch M."/>
        </authorList>
    </citation>
    <scope>NUCLEOTIDE SEQUENCE [LARGE SCALE GENOMIC DNA]</scope>
    <source>
        <strain evidence="1 2">ZW T0_25</strain>
    </source>
</reference>
<accession>A0ABU3S645</accession>